<protein>
    <recommendedName>
        <fullName evidence="12">BED-type domain-containing protein</fullName>
    </recommendedName>
</protein>
<dbReference type="Pfam" id="PF05699">
    <property type="entry name" value="Dimer_Tnp_hAT"/>
    <property type="match status" value="1"/>
</dbReference>
<dbReference type="Proteomes" id="UP001151287">
    <property type="component" value="Unassembled WGS sequence"/>
</dbReference>
<gene>
    <name evidence="13" type="ORF">LUZ63_005536</name>
</gene>
<dbReference type="PANTHER" id="PTHR46481:SF10">
    <property type="entry name" value="ZINC FINGER BED DOMAIN-CONTAINING PROTEIN 39"/>
    <property type="match status" value="1"/>
</dbReference>
<evidence type="ECO:0000256" key="9">
    <source>
        <dbReference type="ARBA" id="ARBA00023242"/>
    </source>
</evidence>
<keyword evidence="8" id="KW-0804">Transcription</keyword>
<dbReference type="PANTHER" id="PTHR46481">
    <property type="entry name" value="ZINC FINGER BED DOMAIN-CONTAINING PROTEIN 4"/>
    <property type="match status" value="1"/>
</dbReference>
<evidence type="ECO:0000313" key="13">
    <source>
        <dbReference type="EMBL" id="KAJ1697024.1"/>
    </source>
</evidence>
<evidence type="ECO:0000256" key="2">
    <source>
        <dbReference type="ARBA" id="ARBA00011738"/>
    </source>
</evidence>
<evidence type="ECO:0000256" key="5">
    <source>
        <dbReference type="ARBA" id="ARBA00022833"/>
    </source>
</evidence>
<evidence type="ECO:0000256" key="6">
    <source>
        <dbReference type="ARBA" id="ARBA00023015"/>
    </source>
</evidence>
<dbReference type="GO" id="GO:0003677">
    <property type="term" value="F:DNA binding"/>
    <property type="evidence" value="ECO:0007669"/>
    <property type="project" value="UniProtKB-KW"/>
</dbReference>
<dbReference type="GO" id="GO:0008270">
    <property type="term" value="F:zinc ion binding"/>
    <property type="evidence" value="ECO:0007669"/>
    <property type="project" value="UniProtKB-KW"/>
</dbReference>
<accession>A0A9Q0CP76</accession>
<organism evidence="13 14">
    <name type="scientific">Rhynchospora breviuscula</name>
    <dbReference type="NCBI Taxonomy" id="2022672"/>
    <lineage>
        <taxon>Eukaryota</taxon>
        <taxon>Viridiplantae</taxon>
        <taxon>Streptophyta</taxon>
        <taxon>Embryophyta</taxon>
        <taxon>Tracheophyta</taxon>
        <taxon>Spermatophyta</taxon>
        <taxon>Magnoliopsida</taxon>
        <taxon>Liliopsida</taxon>
        <taxon>Poales</taxon>
        <taxon>Cyperaceae</taxon>
        <taxon>Cyperoideae</taxon>
        <taxon>Rhynchosporeae</taxon>
        <taxon>Rhynchospora</taxon>
    </lineage>
</organism>
<dbReference type="GO" id="GO:0046983">
    <property type="term" value="F:protein dimerization activity"/>
    <property type="evidence" value="ECO:0007669"/>
    <property type="project" value="InterPro"/>
</dbReference>
<feature type="domain" description="BED-type" evidence="12">
    <location>
        <begin position="57"/>
        <end position="117"/>
    </location>
</feature>
<feature type="compositionally biased region" description="Basic and acidic residues" evidence="11">
    <location>
        <begin position="20"/>
        <end position="39"/>
    </location>
</feature>
<dbReference type="AlphaFoldDB" id="A0A9Q0CP76"/>
<evidence type="ECO:0000256" key="11">
    <source>
        <dbReference type="SAM" id="MobiDB-lite"/>
    </source>
</evidence>
<dbReference type="InterPro" id="IPR052035">
    <property type="entry name" value="ZnF_BED_domain_contain"/>
</dbReference>
<dbReference type="GO" id="GO:0009791">
    <property type="term" value="P:post-embryonic development"/>
    <property type="evidence" value="ECO:0007669"/>
    <property type="project" value="UniProtKB-ARBA"/>
</dbReference>
<keyword evidence="3" id="KW-0479">Metal-binding</keyword>
<keyword evidence="6" id="KW-0805">Transcription regulation</keyword>
<keyword evidence="14" id="KW-1185">Reference proteome</keyword>
<dbReference type="InterPro" id="IPR003656">
    <property type="entry name" value="Znf_BED"/>
</dbReference>
<evidence type="ECO:0000259" key="12">
    <source>
        <dbReference type="PROSITE" id="PS50808"/>
    </source>
</evidence>
<dbReference type="InterPro" id="IPR008906">
    <property type="entry name" value="HATC_C_dom"/>
</dbReference>
<dbReference type="PROSITE" id="PS50808">
    <property type="entry name" value="ZF_BED"/>
    <property type="match status" value="1"/>
</dbReference>
<proteinExistence type="predicted"/>
<dbReference type="SMART" id="SM00614">
    <property type="entry name" value="ZnF_BED"/>
    <property type="match status" value="1"/>
</dbReference>
<feature type="region of interest" description="Disordered" evidence="11">
    <location>
        <begin position="126"/>
        <end position="146"/>
    </location>
</feature>
<comment type="subunit">
    <text evidence="2">Homodimer.</text>
</comment>
<keyword evidence="4 10" id="KW-0863">Zinc-finger</keyword>
<feature type="region of interest" description="Disordered" evidence="11">
    <location>
        <begin position="1"/>
        <end position="58"/>
    </location>
</feature>
<dbReference type="SUPFAM" id="SSF53098">
    <property type="entry name" value="Ribonuclease H-like"/>
    <property type="match status" value="1"/>
</dbReference>
<dbReference type="OrthoDB" id="2610923at2759"/>
<dbReference type="EMBL" id="JAMQYH010000002">
    <property type="protein sequence ID" value="KAJ1697024.1"/>
    <property type="molecule type" value="Genomic_DNA"/>
</dbReference>
<dbReference type="GO" id="GO:0005634">
    <property type="term" value="C:nucleus"/>
    <property type="evidence" value="ECO:0007669"/>
    <property type="project" value="UniProtKB-SubCell"/>
</dbReference>
<evidence type="ECO:0000256" key="3">
    <source>
        <dbReference type="ARBA" id="ARBA00022723"/>
    </source>
</evidence>
<name>A0A9Q0CP76_9POAL</name>
<dbReference type="SUPFAM" id="SSF57667">
    <property type="entry name" value="beta-beta-alpha zinc fingers"/>
    <property type="match status" value="1"/>
</dbReference>
<comment type="caution">
    <text evidence="13">The sequence shown here is derived from an EMBL/GenBank/DDBJ whole genome shotgun (WGS) entry which is preliminary data.</text>
</comment>
<dbReference type="Pfam" id="PF02892">
    <property type="entry name" value="zf-BED"/>
    <property type="match status" value="1"/>
</dbReference>
<reference evidence="13" key="1">
    <citation type="journal article" date="2022" name="Cell">
        <title>Repeat-based holocentromeres influence genome architecture and karyotype evolution.</title>
        <authorList>
            <person name="Hofstatter P.G."/>
            <person name="Thangavel G."/>
            <person name="Lux T."/>
            <person name="Neumann P."/>
            <person name="Vondrak T."/>
            <person name="Novak P."/>
            <person name="Zhang M."/>
            <person name="Costa L."/>
            <person name="Castellani M."/>
            <person name="Scott A."/>
            <person name="Toegelov H."/>
            <person name="Fuchs J."/>
            <person name="Mata-Sucre Y."/>
            <person name="Dias Y."/>
            <person name="Vanzela A.L.L."/>
            <person name="Huettel B."/>
            <person name="Almeida C.C.S."/>
            <person name="Simkova H."/>
            <person name="Souza G."/>
            <person name="Pedrosa-Harand A."/>
            <person name="Macas J."/>
            <person name="Mayer K.F.X."/>
            <person name="Houben A."/>
            <person name="Marques A."/>
        </authorList>
    </citation>
    <scope>NUCLEOTIDE SEQUENCE</scope>
    <source>
        <strain evidence="13">RhyBre1mFocal</strain>
    </source>
</reference>
<comment type="subcellular location">
    <subcellularLocation>
        <location evidence="1">Nucleus</location>
    </subcellularLocation>
</comment>
<evidence type="ECO:0000313" key="14">
    <source>
        <dbReference type="Proteomes" id="UP001151287"/>
    </source>
</evidence>
<keyword evidence="9" id="KW-0539">Nucleus</keyword>
<sequence length="811" mass="91624">MSELMDPEQHQLVLAEDIDQEHLHEHEHEHEHEQEQEVEHEQEEEPEPTPTATRGRKKKSLVWQHFTVVNGPGRMKRACCNLCKQTFAYSDGSKVAGTSHLKRHITLGSCPMLKATDRDHQYLLNSGVPQSATQTPEPTPGERPAKRRYRVSGFSGATFDHNLSLSNLAKMVVLHDYPLHVVEQPAFLAFVESLQPRFQVHDATSVEAEVLSLYHKEKHNLMQVFGSIPGRISLAISLWTTSQTLGYVGLHGQFIDSDWKLHRRMLNYLMVTSPHSENALSEAIEVSLSDWNLKSKLFTITLDNNCSSHDIYSANLRDHLSNKDALLLKGQLFVVRCYAHVLNNVAQDVIASIHGIIYNIRESVKFIKASPSREEKFAEIALQLEIPSTKTLSLDTTTQWNTTYSMLCAALEYKQAFNLLETCDDNYNEAPSAEDWRKVEVACVYLKLLHDSANTVNNTEEPTSNIFYHEAWKIQLELKGSVQSKDAVVSSITKEMYDKFEKYWRDCSLILAVAVVMDPRYKMKLVDFSFKRIYGNEEGPKYVKMVEDALMELYNEYVAQPLPLTPAYVEQQQQEVADGGEHIETGMTTENNTVSNVGNGVEEHENGGDQPKEAQVDDMAVKMEVDASEAPVEGEIEMNNNVTIQTEDIEVNNNVSIQMEEEGNARDDIQPAAPIASTGDGLLDFDIYLSEMAVNQPKKPELEQYLEEMLQPRTNDFNILTWWKMNSFKYPTLSKLARDILAIPMAMAGGGTGLSVFGAGSANRILDDYRSSMRPDTLEAIFCAKDWYQYMPTSVPEPTTPGAMAFVQFDM</sequence>
<evidence type="ECO:0000256" key="1">
    <source>
        <dbReference type="ARBA" id="ARBA00004123"/>
    </source>
</evidence>
<dbReference type="Pfam" id="PF14372">
    <property type="entry name" value="hAT-like_RNase-H"/>
    <property type="match status" value="1"/>
</dbReference>
<keyword evidence="5" id="KW-0862">Zinc</keyword>
<evidence type="ECO:0000256" key="4">
    <source>
        <dbReference type="ARBA" id="ARBA00022771"/>
    </source>
</evidence>
<dbReference type="InterPro" id="IPR025525">
    <property type="entry name" value="hAT-like_transposase_RNase-H"/>
</dbReference>
<dbReference type="InterPro" id="IPR012337">
    <property type="entry name" value="RNaseH-like_sf"/>
</dbReference>
<dbReference type="InterPro" id="IPR036236">
    <property type="entry name" value="Znf_C2H2_sf"/>
</dbReference>
<feature type="compositionally biased region" description="Polar residues" evidence="11">
    <location>
        <begin position="126"/>
        <end position="136"/>
    </location>
</feature>
<evidence type="ECO:0000256" key="10">
    <source>
        <dbReference type="PROSITE-ProRule" id="PRU00027"/>
    </source>
</evidence>
<evidence type="ECO:0000256" key="7">
    <source>
        <dbReference type="ARBA" id="ARBA00023125"/>
    </source>
</evidence>
<keyword evidence="7" id="KW-0238">DNA-binding</keyword>
<evidence type="ECO:0000256" key="8">
    <source>
        <dbReference type="ARBA" id="ARBA00023163"/>
    </source>
</evidence>